<name>A0A146FP00_ASPKA</name>
<comment type="caution">
    <text evidence="2">The sequence shown here is derived from an EMBL/GenBank/DDBJ whole genome shotgun (WGS) entry which is preliminary data.</text>
</comment>
<evidence type="ECO:0000313" key="3">
    <source>
        <dbReference type="Proteomes" id="UP000075230"/>
    </source>
</evidence>
<dbReference type="EMBL" id="BCWF01000021">
    <property type="protein sequence ID" value="GAT26962.1"/>
    <property type="molecule type" value="Genomic_DNA"/>
</dbReference>
<reference evidence="3" key="2">
    <citation type="submission" date="2016-02" db="EMBL/GenBank/DDBJ databases">
        <title>Genome sequencing of Aspergillus luchuensis NBRC 4314.</title>
        <authorList>
            <person name="Yamada O."/>
        </authorList>
    </citation>
    <scope>NUCLEOTIDE SEQUENCE [LARGE SCALE GENOMIC DNA]</scope>
    <source>
        <strain evidence="3">RIB 2604</strain>
    </source>
</reference>
<gene>
    <name evidence="2" type="ORF">RIB2604_02106450</name>
</gene>
<evidence type="ECO:0000256" key="1">
    <source>
        <dbReference type="SAM" id="MobiDB-lite"/>
    </source>
</evidence>
<evidence type="ECO:0000313" key="2">
    <source>
        <dbReference type="EMBL" id="GAT26962.1"/>
    </source>
</evidence>
<accession>A0A146FP00</accession>
<sequence>MTNGQTVTSVVLAFRGSDGPRYSRSGGGQLSFRSQGHGTHWEDAILEEF</sequence>
<dbReference type="Proteomes" id="UP000075230">
    <property type="component" value="Unassembled WGS sequence"/>
</dbReference>
<dbReference type="AlphaFoldDB" id="A0A146FP00"/>
<proteinExistence type="predicted"/>
<reference evidence="2 3" key="1">
    <citation type="journal article" date="2016" name="DNA Res.">
        <title>Genome sequence of Aspergillus luchuensis NBRC 4314.</title>
        <authorList>
            <person name="Yamada O."/>
            <person name="Machida M."/>
            <person name="Hosoyama A."/>
            <person name="Goto M."/>
            <person name="Takahashi T."/>
            <person name="Futagami T."/>
            <person name="Yamagata Y."/>
            <person name="Takeuchi M."/>
            <person name="Kobayashi T."/>
            <person name="Koike H."/>
            <person name="Abe K."/>
            <person name="Asai K."/>
            <person name="Arita M."/>
            <person name="Fujita N."/>
            <person name="Fukuda K."/>
            <person name="Higa K."/>
            <person name="Horikawa H."/>
            <person name="Ishikawa T."/>
            <person name="Jinno K."/>
            <person name="Kato Y."/>
            <person name="Kirimura K."/>
            <person name="Mizutani O."/>
            <person name="Nakasone K."/>
            <person name="Sano M."/>
            <person name="Shiraishi Y."/>
            <person name="Tsukahara M."/>
            <person name="Gomi K."/>
        </authorList>
    </citation>
    <scope>NUCLEOTIDE SEQUENCE [LARGE SCALE GENOMIC DNA]</scope>
    <source>
        <strain evidence="2 3">RIB 2604</strain>
    </source>
</reference>
<protein>
    <submittedName>
        <fullName evidence="2">Polyprenyl synthetase</fullName>
    </submittedName>
</protein>
<organism evidence="2 3">
    <name type="scientific">Aspergillus kawachii</name>
    <name type="common">White koji mold</name>
    <name type="synonym">Aspergillus awamori var. kawachi</name>
    <dbReference type="NCBI Taxonomy" id="1069201"/>
    <lineage>
        <taxon>Eukaryota</taxon>
        <taxon>Fungi</taxon>
        <taxon>Dikarya</taxon>
        <taxon>Ascomycota</taxon>
        <taxon>Pezizomycotina</taxon>
        <taxon>Eurotiomycetes</taxon>
        <taxon>Eurotiomycetidae</taxon>
        <taxon>Eurotiales</taxon>
        <taxon>Aspergillaceae</taxon>
        <taxon>Aspergillus</taxon>
        <taxon>Aspergillus subgen. Circumdati</taxon>
    </lineage>
</organism>
<feature type="region of interest" description="Disordered" evidence="1">
    <location>
        <begin position="18"/>
        <end position="37"/>
    </location>
</feature>